<evidence type="ECO:0000313" key="1">
    <source>
        <dbReference type="EMBL" id="WNB18685.1"/>
    </source>
</evidence>
<name>A0AA51ZXT8_9BACT</name>
<dbReference type="RefSeq" id="WP_322348211.1">
    <property type="nucleotide sequence ID" value="NZ_CP129968.2"/>
</dbReference>
<accession>A0AA51ZXT8</accession>
<protein>
    <submittedName>
        <fullName evidence="1">Uncharacterized protein</fullName>
    </submittedName>
</protein>
<dbReference type="KEGG" id="marp:QYS47_30970"/>
<dbReference type="AlphaFoldDB" id="A0AA51ZXT8"/>
<organism evidence="1">
    <name type="scientific">Marivirga arenosa</name>
    <dbReference type="NCBI Taxonomy" id="3059076"/>
    <lineage>
        <taxon>Bacteria</taxon>
        <taxon>Pseudomonadati</taxon>
        <taxon>Bacteroidota</taxon>
        <taxon>Cytophagia</taxon>
        <taxon>Cytophagales</taxon>
        <taxon>Marivirgaceae</taxon>
        <taxon>Marivirga</taxon>
    </lineage>
</organism>
<proteinExistence type="predicted"/>
<dbReference type="EMBL" id="CP129968">
    <property type="protein sequence ID" value="WNB18685.1"/>
    <property type="molecule type" value="Genomic_DNA"/>
</dbReference>
<dbReference type="Proteomes" id="UP001232019">
    <property type="component" value="Chromosome"/>
</dbReference>
<gene>
    <name evidence="1" type="ORF">QYS47_30970</name>
</gene>
<sequence length="186" mass="21802">MRRIICFFFFLNLIACTDGDNYKSQLNGSCPDVELQQIVKDSLLEYSVNLPAEYAVYKNYGDLSLASVKPTELDNYIESFGLTIEQNSMNYRLNEFYKNGTYWDQEEYERDFDDFSMVTQGKTMINDVEYKYNIYTYGNEQVLRMFGISNNLTYSLMFLSNQEDFDSLFCKYVNIAQTLKIGQDSL</sequence>
<reference evidence="1" key="1">
    <citation type="submission" date="2023-08" db="EMBL/GenBank/DDBJ databases">
        <title>Comparative genomics and taxonomic characterization of three novel marine species of genus Marivirga.</title>
        <authorList>
            <person name="Muhammad N."/>
            <person name="Kim S.-G."/>
        </authorList>
    </citation>
    <scope>NUCLEOTIDE SEQUENCE</scope>
    <source>
        <strain evidence="1">BKB1-2</strain>
    </source>
</reference>